<dbReference type="InterPro" id="IPR004358">
    <property type="entry name" value="Sig_transdc_His_kin-like_C"/>
</dbReference>
<evidence type="ECO:0000256" key="8">
    <source>
        <dbReference type="ARBA" id="ARBA00022741"/>
    </source>
</evidence>
<keyword evidence="13 14" id="KW-0472">Membrane</keyword>
<keyword evidence="8" id="KW-0547">Nucleotide-binding</keyword>
<keyword evidence="12" id="KW-0902">Two-component regulatory system</keyword>
<keyword evidence="19" id="KW-1185">Reference proteome</keyword>
<feature type="domain" description="HAMP" evidence="17">
    <location>
        <begin position="192"/>
        <end position="244"/>
    </location>
</feature>
<dbReference type="PROSITE" id="PS50112">
    <property type="entry name" value="PAS"/>
    <property type="match status" value="1"/>
</dbReference>
<evidence type="ECO:0000313" key="19">
    <source>
        <dbReference type="Proteomes" id="UP000009875"/>
    </source>
</evidence>
<keyword evidence="7 14" id="KW-0812">Transmembrane</keyword>
<dbReference type="Gene3D" id="3.30.565.10">
    <property type="entry name" value="Histidine kinase-like ATPase, C-terminal domain"/>
    <property type="match status" value="1"/>
</dbReference>
<dbReference type="Proteomes" id="UP000009875">
    <property type="component" value="Unassembled WGS sequence"/>
</dbReference>
<dbReference type="PRINTS" id="PR00344">
    <property type="entry name" value="BCTRLSENSOR"/>
</dbReference>
<evidence type="ECO:0000256" key="2">
    <source>
        <dbReference type="ARBA" id="ARBA00004651"/>
    </source>
</evidence>
<dbReference type="Gene3D" id="3.30.450.20">
    <property type="entry name" value="PAS domain"/>
    <property type="match status" value="2"/>
</dbReference>
<feature type="transmembrane region" description="Helical" evidence="14">
    <location>
        <begin position="12"/>
        <end position="31"/>
    </location>
</feature>
<dbReference type="InterPro" id="IPR031967">
    <property type="entry name" value="PhoR_single_Cache-like_dom"/>
</dbReference>
<dbReference type="Pfam" id="PF13426">
    <property type="entry name" value="PAS_9"/>
    <property type="match status" value="1"/>
</dbReference>
<dbReference type="InterPro" id="IPR036097">
    <property type="entry name" value="HisK_dim/P_sf"/>
</dbReference>
<keyword evidence="10" id="KW-0067">ATP-binding</keyword>
<organism evidence="18 19">
    <name type="scientific">Alloiococcus otitis ATCC 51267</name>
    <dbReference type="NCBI Taxonomy" id="883081"/>
    <lineage>
        <taxon>Bacteria</taxon>
        <taxon>Bacillati</taxon>
        <taxon>Bacillota</taxon>
        <taxon>Bacilli</taxon>
        <taxon>Lactobacillales</taxon>
        <taxon>Carnobacteriaceae</taxon>
        <taxon>Alloiococcus</taxon>
    </lineage>
</organism>
<keyword evidence="6" id="KW-0808">Transferase</keyword>
<dbReference type="SUPFAM" id="SSF103190">
    <property type="entry name" value="Sensory domain-like"/>
    <property type="match status" value="1"/>
</dbReference>
<evidence type="ECO:0000256" key="11">
    <source>
        <dbReference type="ARBA" id="ARBA00022989"/>
    </source>
</evidence>
<reference evidence="18 19" key="1">
    <citation type="submission" date="2012-09" db="EMBL/GenBank/DDBJ databases">
        <title>The Genome Sequence of Alloiococcus otitis ATCC 51267.</title>
        <authorList>
            <consortium name="The Broad Institute Genome Sequencing Platform"/>
            <person name="Earl A."/>
            <person name="Ward D."/>
            <person name="Feldgarden M."/>
            <person name="Gevers D."/>
            <person name="Huys G."/>
            <person name="Walker B."/>
            <person name="Young S.K."/>
            <person name="Zeng Q."/>
            <person name="Gargeya S."/>
            <person name="Fitzgerald M."/>
            <person name="Haas B."/>
            <person name="Abouelleil A."/>
            <person name="Alvarado L."/>
            <person name="Arachchi H.M."/>
            <person name="Berlin A.M."/>
            <person name="Chapman S.B."/>
            <person name="Goldberg J."/>
            <person name="Griggs A."/>
            <person name="Gujja S."/>
            <person name="Hansen M."/>
            <person name="Howarth C."/>
            <person name="Imamovic A."/>
            <person name="Larimer J."/>
            <person name="McCowen C."/>
            <person name="Montmayeur A."/>
            <person name="Murphy C."/>
            <person name="Neiman D."/>
            <person name="Pearson M."/>
            <person name="Priest M."/>
            <person name="Roberts A."/>
            <person name="Saif S."/>
            <person name="Shea T."/>
            <person name="Sisk P."/>
            <person name="Sykes S."/>
            <person name="Wortman J."/>
            <person name="Nusbaum C."/>
            <person name="Birren B."/>
        </authorList>
    </citation>
    <scope>NUCLEOTIDE SEQUENCE [LARGE SCALE GENOMIC DNA]</scope>
    <source>
        <strain evidence="18 19">ATCC 51267</strain>
    </source>
</reference>
<dbReference type="InterPro" id="IPR003661">
    <property type="entry name" value="HisK_dim/P_dom"/>
</dbReference>
<dbReference type="GO" id="GO:0000155">
    <property type="term" value="F:phosphorelay sensor kinase activity"/>
    <property type="evidence" value="ECO:0007669"/>
    <property type="project" value="InterPro"/>
</dbReference>
<dbReference type="SUPFAM" id="SSF47384">
    <property type="entry name" value="Homodimeric domain of signal transducing histidine kinase"/>
    <property type="match status" value="1"/>
</dbReference>
<dbReference type="GO" id="GO:0016036">
    <property type="term" value="P:cellular response to phosphate starvation"/>
    <property type="evidence" value="ECO:0007669"/>
    <property type="project" value="TreeGrafter"/>
</dbReference>
<dbReference type="SMART" id="SM00387">
    <property type="entry name" value="HATPase_c"/>
    <property type="match status" value="1"/>
</dbReference>
<dbReference type="OrthoDB" id="9813151at2"/>
<evidence type="ECO:0000259" key="16">
    <source>
        <dbReference type="PROSITE" id="PS50112"/>
    </source>
</evidence>
<dbReference type="EC" id="2.7.13.3" evidence="3"/>
<dbReference type="NCBIfam" id="NF046044">
    <property type="entry name" value="PnpS"/>
    <property type="match status" value="1"/>
</dbReference>
<keyword evidence="11 14" id="KW-1133">Transmembrane helix</keyword>
<dbReference type="CDD" id="cd06225">
    <property type="entry name" value="HAMP"/>
    <property type="match status" value="1"/>
</dbReference>
<protein>
    <recommendedName>
        <fullName evidence="3">histidine kinase</fullName>
        <ecNumber evidence="3">2.7.13.3</ecNumber>
    </recommendedName>
</protein>
<evidence type="ECO:0000256" key="10">
    <source>
        <dbReference type="ARBA" id="ARBA00022840"/>
    </source>
</evidence>
<feature type="domain" description="Histidine kinase" evidence="15">
    <location>
        <begin position="372"/>
        <end position="589"/>
    </location>
</feature>
<evidence type="ECO:0000256" key="13">
    <source>
        <dbReference type="ARBA" id="ARBA00023136"/>
    </source>
</evidence>
<dbReference type="InterPro" id="IPR050351">
    <property type="entry name" value="BphY/WalK/GraS-like"/>
</dbReference>
<dbReference type="PANTHER" id="PTHR45453:SF1">
    <property type="entry name" value="PHOSPHATE REGULON SENSOR PROTEIN PHOR"/>
    <property type="match status" value="1"/>
</dbReference>
<dbReference type="SMART" id="SM00388">
    <property type="entry name" value="HisKA"/>
    <property type="match status" value="1"/>
</dbReference>
<evidence type="ECO:0000259" key="15">
    <source>
        <dbReference type="PROSITE" id="PS50109"/>
    </source>
</evidence>
<dbReference type="PROSITE" id="PS50885">
    <property type="entry name" value="HAMP"/>
    <property type="match status" value="1"/>
</dbReference>
<dbReference type="Gene3D" id="1.10.287.130">
    <property type="match status" value="1"/>
</dbReference>
<dbReference type="Pfam" id="PF16736">
    <property type="entry name" value="sCache_like"/>
    <property type="match status" value="1"/>
</dbReference>
<dbReference type="FunFam" id="1.10.287.130:FF:000008">
    <property type="entry name" value="Two-component sensor histidine kinase"/>
    <property type="match status" value="1"/>
</dbReference>
<dbReference type="PATRIC" id="fig|883081.3.peg.1276"/>
<accession>K9E9A0</accession>
<comment type="catalytic activity">
    <reaction evidence="1">
        <text>ATP + protein L-histidine = ADP + protein N-phospho-L-histidine.</text>
        <dbReference type="EC" id="2.7.13.3"/>
    </reaction>
</comment>
<evidence type="ECO:0000259" key="17">
    <source>
        <dbReference type="PROSITE" id="PS50885"/>
    </source>
</evidence>
<evidence type="ECO:0000256" key="1">
    <source>
        <dbReference type="ARBA" id="ARBA00000085"/>
    </source>
</evidence>
<dbReference type="PROSITE" id="PS50109">
    <property type="entry name" value="HIS_KIN"/>
    <property type="match status" value="1"/>
</dbReference>
<dbReference type="CDD" id="cd00082">
    <property type="entry name" value="HisKA"/>
    <property type="match status" value="1"/>
</dbReference>
<dbReference type="SMART" id="SM00304">
    <property type="entry name" value="HAMP"/>
    <property type="match status" value="1"/>
</dbReference>
<evidence type="ECO:0000256" key="7">
    <source>
        <dbReference type="ARBA" id="ARBA00022692"/>
    </source>
</evidence>
<evidence type="ECO:0000256" key="9">
    <source>
        <dbReference type="ARBA" id="ARBA00022777"/>
    </source>
</evidence>
<dbReference type="InterPro" id="IPR035965">
    <property type="entry name" value="PAS-like_dom_sf"/>
</dbReference>
<name>K9E9A0_9LACT</name>
<dbReference type="Gene3D" id="6.10.340.10">
    <property type="match status" value="1"/>
</dbReference>
<comment type="subcellular location">
    <subcellularLocation>
        <location evidence="2">Cell membrane</location>
        <topology evidence="2">Multi-pass membrane protein</topology>
    </subcellularLocation>
</comment>
<dbReference type="InterPro" id="IPR005467">
    <property type="entry name" value="His_kinase_dom"/>
</dbReference>
<dbReference type="SUPFAM" id="SSF158472">
    <property type="entry name" value="HAMP domain-like"/>
    <property type="match status" value="1"/>
</dbReference>
<dbReference type="Pfam" id="PF02518">
    <property type="entry name" value="HATPase_c"/>
    <property type="match status" value="1"/>
</dbReference>
<dbReference type="SMART" id="SM00091">
    <property type="entry name" value="PAS"/>
    <property type="match status" value="1"/>
</dbReference>
<dbReference type="SUPFAM" id="SSF55785">
    <property type="entry name" value="PYP-like sensor domain (PAS domain)"/>
    <property type="match status" value="1"/>
</dbReference>
<evidence type="ECO:0000256" key="12">
    <source>
        <dbReference type="ARBA" id="ARBA00023012"/>
    </source>
</evidence>
<feature type="transmembrane region" description="Helical" evidence="14">
    <location>
        <begin position="164"/>
        <end position="190"/>
    </location>
</feature>
<dbReference type="HOGENOM" id="CLU_000445_89_2_9"/>
<dbReference type="PANTHER" id="PTHR45453">
    <property type="entry name" value="PHOSPHATE REGULON SENSOR PROTEIN PHOR"/>
    <property type="match status" value="1"/>
</dbReference>
<dbReference type="CDD" id="cd16922">
    <property type="entry name" value="HATPase_EvgS-ArcB-TorS-like"/>
    <property type="match status" value="1"/>
</dbReference>
<dbReference type="FunFam" id="3.30.565.10:FF:000006">
    <property type="entry name" value="Sensor histidine kinase WalK"/>
    <property type="match status" value="1"/>
</dbReference>
<dbReference type="InterPro" id="IPR003594">
    <property type="entry name" value="HATPase_dom"/>
</dbReference>
<evidence type="ECO:0000256" key="3">
    <source>
        <dbReference type="ARBA" id="ARBA00012438"/>
    </source>
</evidence>
<evidence type="ECO:0000313" key="18">
    <source>
        <dbReference type="EMBL" id="EKU93278.1"/>
    </source>
</evidence>
<dbReference type="STRING" id="883081.HMPREF9698_01439"/>
<dbReference type="InterPro" id="IPR003660">
    <property type="entry name" value="HAMP_dom"/>
</dbReference>
<comment type="caution">
    <text evidence="18">The sequence shown here is derived from an EMBL/GenBank/DDBJ whole genome shotgun (WGS) entry which is preliminary data.</text>
</comment>
<dbReference type="SUPFAM" id="SSF55874">
    <property type="entry name" value="ATPase domain of HSP90 chaperone/DNA topoisomerase II/histidine kinase"/>
    <property type="match status" value="1"/>
</dbReference>
<evidence type="ECO:0000256" key="6">
    <source>
        <dbReference type="ARBA" id="ARBA00022679"/>
    </source>
</evidence>
<dbReference type="InterPro" id="IPR029151">
    <property type="entry name" value="Sensor-like_sf"/>
</dbReference>
<evidence type="ECO:0000256" key="14">
    <source>
        <dbReference type="SAM" id="Phobius"/>
    </source>
</evidence>
<sequence>MKQLRKRMVGYFVLVNTILSIALLVSFAFLAHRQFTNQQEEMIQGQMQVLVDSIDRNPTAKESERDLQDQIEAVSDYFQERISLMDADGQVLFDTEVDENQAENHANREEFMEAVQSGQIETASRQSMSTDQSMYYAAQAITDQEGNLLGVVRISNTVDNLNQIVVFLSSLLAISLLILILITIFMTYYWTNKIGKPIDEIKSVTHELANKNYEARYTLSSYSDINELGDSINDLAENLKAQFNAIKHNDQQLTKLLENLVVGVILINENREITVCNPMANEILGVNIYGNIGRVYSDIIHSSDIIQLVEKAIRKNRAQNKEIILYLQNEKTLDVNVVPIREEEEKNDYVLLFYDITEIKRLEQVRTDFVANASHELRTPITALKGFSETLLDGAMEDRDLLVEFLEIMLKESTRLDSMVQDILQLSRLEQRPSQQGVSPVAVDQVIADVMQVLQQKAESKQISLNLHVKDKVQVLVNQDELKQVAMNLIGNAITYTPEQGHVETEIYQENNEAVIKIADDGIGIPEKDQARIFERFYRVDKARSRNAGGTGLGLSIVKWLVEGMEGRIQVESQLGQGSAFYLYLPFYQDEKDPDMSGIKLS</sequence>
<dbReference type="EMBL" id="AGXA01000022">
    <property type="protein sequence ID" value="EKU93278.1"/>
    <property type="molecule type" value="Genomic_DNA"/>
</dbReference>
<dbReference type="InterPro" id="IPR036890">
    <property type="entry name" value="HATPase_C_sf"/>
</dbReference>
<evidence type="ECO:0000256" key="5">
    <source>
        <dbReference type="ARBA" id="ARBA00022553"/>
    </source>
</evidence>
<keyword evidence="4" id="KW-1003">Cell membrane</keyword>
<keyword evidence="9" id="KW-0418">Kinase</keyword>
<keyword evidence="5" id="KW-0597">Phosphoprotein</keyword>
<dbReference type="CDD" id="cd00130">
    <property type="entry name" value="PAS"/>
    <property type="match status" value="1"/>
</dbReference>
<dbReference type="GO" id="GO:0005886">
    <property type="term" value="C:plasma membrane"/>
    <property type="evidence" value="ECO:0007669"/>
    <property type="project" value="UniProtKB-SubCell"/>
</dbReference>
<feature type="domain" description="PAS" evidence="16">
    <location>
        <begin position="249"/>
        <end position="304"/>
    </location>
</feature>
<evidence type="ECO:0000256" key="4">
    <source>
        <dbReference type="ARBA" id="ARBA00022475"/>
    </source>
</evidence>
<dbReference type="GO" id="GO:0005524">
    <property type="term" value="F:ATP binding"/>
    <property type="evidence" value="ECO:0007669"/>
    <property type="project" value="UniProtKB-KW"/>
</dbReference>
<dbReference type="CDD" id="cd12914">
    <property type="entry name" value="PDC1_DGC_like"/>
    <property type="match status" value="1"/>
</dbReference>
<dbReference type="RefSeq" id="WP_003778547.1">
    <property type="nucleotide sequence ID" value="NZ_JH992960.1"/>
</dbReference>
<dbReference type="InterPro" id="IPR000014">
    <property type="entry name" value="PAS"/>
</dbReference>
<dbReference type="Pfam" id="PF00512">
    <property type="entry name" value="HisKA"/>
    <property type="match status" value="1"/>
</dbReference>
<dbReference type="AlphaFoldDB" id="K9E9A0"/>
<dbReference type="NCBIfam" id="TIGR00229">
    <property type="entry name" value="sensory_box"/>
    <property type="match status" value="1"/>
</dbReference>
<dbReference type="eggNOG" id="COG5002">
    <property type="taxonomic scope" value="Bacteria"/>
</dbReference>
<proteinExistence type="predicted"/>
<dbReference type="GO" id="GO:0004721">
    <property type="term" value="F:phosphoprotein phosphatase activity"/>
    <property type="evidence" value="ECO:0007669"/>
    <property type="project" value="TreeGrafter"/>
</dbReference>
<gene>
    <name evidence="18" type="ORF">HMPREF9698_01439</name>
</gene>